<name>A0A0F9AEP9_9ZZZZ</name>
<gene>
    <name evidence="1" type="ORF">LCGC14_2581450</name>
</gene>
<organism evidence="1">
    <name type="scientific">marine sediment metagenome</name>
    <dbReference type="NCBI Taxonomy" id="412755"/>
    <lineage>
        <taxon>unclassified sequences</taxon>
        <taxon>metagenomes</taxon>
        <taxon>ecological metagenomes</taxon>
    </lineage>
</organism>
<proteinExistence type="predicted"/>
<accession>A0A0F9AEP9</accession>
<dbReference type="AlphaFoldDB" id="A0A0F9AEP9"/>
<sequence length="265" mass="26770">IGASSATTGVFTTLTSTGVVTEGGTSTTTISDAETANQPLAIEIIHETSGTPTTNIGVSMDFTVETSASNNEKLVKISVLAEDTTAGDEDGAFIISVMGAGATATEQFRVGTDTVSMLDNNVTNVGDLALDSLSADATGISVDSQLTIASSFGFGTDTLTTSSADPGVATATLTKATTYLVSDATGSAQDVVTLIDGTFGGQIKRFVYLTDAETSGIVVAPTSVTMVGGAGTGTLMEDAGDFVEFQWEGPTINWTLTGNIGATIQ</sequence>
<evidence type="ECO:0000313" key="1">
    <source>
        <dbReference type="EMBL" id="KKL07890.1"/>
    </source>
</evidence>
<reference evidence="1" key="1">
    <citation type="journal article" date="2015" name="Nature">
        <title>Complex archaea that bridge the gap between prokaryotes and eukaryotes.</title>
        <authorList>
            <person name="Spang A."/>
            <person name="Saw J.H."/>
            <person name="Jorgensen S.L."/>
            <person name="Zaremba-Niedzwiedzka K."/>
            <person name="Martijn J."/>
            <person name="Lind A.E."/>
            <person name="van Eijk R."/>
            <person name="Schleper C."/>
            <person name="Guy L."/>
            <person name="Ettema T.J."/>
        </authorList>
    </citation>
    <scope>NUCLEOTIDE SEQUENCE</scope>
</reference>
<protein>
    <submittedName>
        <fullName evidence="1">Uncharacterized protein</fullName>
    </submittedName>
</protein>
<feature type="non-terminal residue" evidence="1">
    <location>
        <position position="1"/>
    </location>
</feature>
<dbReference type="EMBL" id="LAZR01043106">
    <property type="protein sequence ID" value="KKL07890.1"/>
    <property type="molecule type" value="Genomic_DNA"/>
</dbReference>
<comment type="caution">
    <text evidence="1">The sequence shown here is derived from an EMBL/GenBank/DDBJ whole genome shotgun (WGS) entry which is preliminary data.</text>
</comment>